<dbReference type="Proteomes" id="UP001359559">
    <property type="component" value="Unassembled WGS sequence"/>
</dbReference>
<reference evidence="1 2" key="1">
    <citation type="submission" date="2024-01" db="EMBL/GenBank/DDBJ databases">
        <title>The genomes of 5 underutilized Papilionoideae crops provide insights into root nodulation and disease resistance.</title>
        <authorList>
            <person name="Yuan L."/>
        </authorList>
    </citation>
    <scope>NUCLEOTIDE SEQUENCE [LARGE SCALE GENOMIC DNA]</scope>
    <source>
        <strain evidence="1">LY-2023</strain>
        <tissue evidence="1">Leaf</tissue>
    </source>
</reference>
<dbReference type="EMBL" id="JAYKXN010000006">
    <property type="protein sequence ID" value="KAK7280463.1"/>
    <property type="molecule type" value="Genomic_DNA"/>
</dbReference>
<gene>
    <name evidence="1" type="ORF">RJT34_25527</name>
</gene>
<evidence type="ECO:0000313" key="1">
    <source>
        <dbReference type="EMBL" id="KAK7280463.1"/>
    </source>
</evidence>
<proteinExistence type="predicted"/>
<keyword evidence="2" id="KW-1185">Reference proteome</keyword>
<accession>A0AAN9IGY0</accession>
<organism evidence="1 2">
    <name type="scientific">Clitoria ternatea</name>
    <name type="common">Butterfly pea</name>
    <dbReference type="NCBI Taxonomy" id="43366"/>
    <lineage>
        <taxon>Eukaryota</taxon>
        <taxon>Viridiplantae</taxon>
        <taxon>Streptophyta</taxon>
        <taxon>Embryophyta</taxon>
        <taxon>Tracheophyta</taxon>
        <taxon>Spermatophyta</taxon>
        <taxon>Magnoliopsida</taxon>
        <taxon>eudicotyledons</taxon>
        <taxon>Gunneridae</taxon>
        <taxon>Pentapetalae</taxon>
        <taxon>rosids</taxon>
        <taxon>fabids</taxon>
        <taxon>Fabales</taxon>
        <taxon>Fabaceae</taxon>
        <taxon>Papilionoideae</taxon>
        <taxon>50 kb inversion clade</taxon>
        <taxon>NPAAA clade</taxon>
        <taxon>indigoferoid/millettioid clade</taxon>
        <taxon>Phaseoleae</taxon>
        <taxon>Clitoria</taxon>
    </lineage>
</organism>
<evidence type="ECO:0000313" key="2">
    <source>
        <dbReference type="Proteomes" id="UP001359559"/>
    </source>
</evidence>
<name>A0AAN9IGY0_CLITE</name>
<protein>
    <submittedName>
        <fullName evidence="1">Uncharacterized protein</fullName>
    </submittedName>
</protein>
<sequence length="70" mass="7656">MGTCFNEFGGAGITGMKKKLAKKAQRILKPGICILCFLIPNVSQRSPILSFLHSLLLSYTFLLSQSQAKP</sequence>
<dbReference type="AlphaFoldDB" id="A0AAN9IGY0"/>
<comment type="caution">
    <text evidence="1">The sequence shown here is derived from an EMBL/GenBank/DDBJ whole genome shotgun (WGS) entry which is preliminary data.</text>
</comment>